<feature type="compositionally biased region" description="Low complexity" evidence="6">
    <location>
        <begin position="2095"/>
        <end position="2104"/>
    </location>
</feature>
<evidence type="ECO:0000313" key="8">
    <source>
        <dbReference type="Proteomes" id="UP000504618"/>
    </source>
</evidence>
<feature type="compositionally biased region" description="Basic and acidic residues" evidence="6">
    <location>
        <begin position="2124"/>
        <end position="2145"/>
    </location>
</feature>
<evidence type="ECO:0000313" key="9">
    <source>
        <dbReference type="RefSeq" id="XP_024892140.1"/>
    </source>
</evidence>
<name>A0A6J1RH50_9HYME</name>
<dbReference type="GeneID" id="112467669"/>
<evidence type="ECO:0000259" key="7">
    <source>
        <dbReference type="PROSITE" id="PS50158"/>
    </source>
</evidence>
<reference evidence="9" key="1">
    <citation type="submission" date="2025-08" db="UniProtKB">
        <authorList>
            <consortium name="RefSeq"/>
        </authorList>
    </citation>
    <scope>IDENTIFICATION</scope>
    <source>
        <tissue evidence="9">Whole body</tissue>
    </source>
</reference>
<keyword evidence="5" id="KW-0175">Coiled coil</keyword>
<feature type="compositionally biased region" description="Basic and acidic residues" evidence="6">
    <location>
        <begin position="476"/>
        <end position="487"/>
    </location>
</feature>
<dbReference type="GO" id="GO:0006355">
    <property type="term" value="P:regulation of DNA-templated transcription"/>
    <property type="evidence" value="ECO:0007669"/>
    <property type="project" value="TreeGrafter"/>
</dbReference>
<keyword evidence="4" id="KW-0863">Zinc-finger</keyword>
<feature type="compositionally biased region" description="Basic and acidic residues" evidence="6">
    <location>
        <begin position="1929"/>
        <end position="1945"/>
    </location>
</feature>
<feature type="region of interest" description="Disordered" evidence="6">
    <location>
        <begin position="2073"/>
        <end position="2151"/>
    </location>
</feature>
<feature type="region of interest" description="Disordered" evidence="6">
    <location>
        <begin position="476"/>
        <end position="495"/>
    </location>
</feature>
<evidence type="ECO:0000256" key="2">
    <source>
        <dbReference type="ARBA" id="ARBA00022763"/>
    </source>
</evidence>
<dbReference type="GO" id="GO:0003676">
    <property type="term" value="F:nucleic acid binding"/>
    <property type="evidence" value="ECO:0007669"/>
    <property type="project" value="InterPro"/>
</dbReference>
<dbReference type="Pfam" id="PF09169">
    <property type="entry name" value="BRCA-2_helical"/>
    <property type="match status" value="1"/>
</dbReference>
<dbReference type="GO" id="GO:0008270">
    <property type="term" value="F:zinc ion binding"/>
    <property type="evidence" value="ECO:0007669"/>
    <property type="project" value="UniProtKB-KW"/>
</dbReference>
<feature type="region of interest" description="Disordered" evidence="6">
    <location>
        <begin position="333"/>
        <end position="363"/>
    </location>
</feature>
<dbReference type="Pfam" id="PF00098">
    <property type="entry name" value="zf-CCHC"/>
    <property type="match status" value="1"/>
</dbReference>
<dbReference type="Gene3D" id="2.40.50.140">
    <property type="entry name" value="Nucleic acid-binding proteins"/>
    <property type="match status" value="1"/>
</dbReference>
<dbReference type="RefSeq" id="XP_024892140.1">
    <property type="nucleotide sequence ID" value="XM_025036372.1"/>
</dbReference>
<feature type="region of interest" description="Disordered" evidence="6">
    <location>
        <begin position="1589"/>
        <end position="1611"/>
    </location>
</feature>
<feature type="region of interest" description="Disordered" evidence="6">
    <location>
        <begin position="704"/>
        <end position="730"/>
    </location>
</feature>
<dbReference type="SUPFAM" id="SSF81872">
    <property type="entry name" value="BRCA2 helical domain"/>
    <property type="match status" value="1"/>
</dbReference>
<keyword evidence="1" id="KW-0677">Repeat</keyword>
<feature type="region of interest" description="Disordered" evidence="6">
    <location>
        <begin position="1"/>
        <end position="26"/>
    </location>
</feature>
<gene>
    <name evidence="9" type="primary">LOC112467669</name>
</gene>
<organism evidence="8 9">
    <name type="scientific">Temnothorax curvispinosus</name>
    <dbReference type="NCBI Taxonomy" id="300111"/>
    <lineage>
        <taxon>Eukaryota</taxon>
        <taxon>Metazoa</taxon>
        <taxon>Ecdysozoa</taxon>
        <taxon>Arthropoda</taxon>
        <taxon>Hexapoda</taxon>
        <taxon>Insecta</taxon>
        <taxon>Pterygota</taxon>
        <taxon>Neoptera</taxon>
        <taxon>Endopterygota</taxon>
        <taxon>Hymenoptera</taxon>
        <taxon>Apocrita</taxon>
        <taxon>Aculeata</taxon>
        <taxon>Formicoidea</taxon>
        <taxon>Formicidae</taxon>
        <taxon>Myrmicinae</taxon>
        <taxon>Temnothorax</taxon>
    </lineage>
</organism>
<dbReference type="InterPro" id="IPR001878">
    <property type="entry name" value="Znf_CCHC"/>
</dbReference>
<dbReference type="SUPFAM" id="SSF57756">
    <property type="entry name" value="Retrovirus zinc finger-like domains"/>
    <property type="match status" value="1"/>
</dbReference>
<feature type="compositionally biased region" description="Basic residues" evidence="6">
    <location>
        <begin position="1946"/>
        <end position="1957"/>
    </location>
</feature>
<evidence type="ECO:0000256" key="4">
    <source>
        <dbReference type="PROSITE-ProRule" id="PRU00047"/>
    </source>
</evidence>
<dbReference type="InterPro" id="IPR012340">
    <property type="entry name" value="NA-bd_OB-fold"/>
</dbReference>
<dbReference type="OrthoDB" id="21095at2759"/>
<dbReference type="PANTHER" id="PTHR11289:SF0">
    <property type="entry name" value="BREAST CANCER TYPE 2 SUSCEPTIBILITY PROTEIN"/>
    <property type="match status" value="1"/>
</dbReference>
<accession>A0A6J1RH50</accession>
<feature type="region of interest" description="Disordered" evidence="6">
    <location>
        <begin position="1924"/>
        <end position="2007"/>
    </location>
</feature>
<feature type="coiled-coil region" evidence="5">
    <location>
        <begin position="2184"/>
        <end position="2215"/>
    </location>
</feature>
<evidence type="ECO:0000256" key="5">
    <source>
        <dbReference type="SAM" id="Coils"/>
    </source>
</evidence>
<feature type="compositionally biased region" description="Polar residues" evidence="6">
    <location>
        <begin position="1997"/>
        <end position="2007"/>
    </location>
</feature>
<dbReference type="InterPro" id="IPR002093">
    <property type="entry name" value="BRCA2_repeat"/>
</dbReference>
<dbReference type="PROSITE" id="PS50158">
    <property type="entry name" value="ZF_CCHC"/>
    <property type="match status" value="1"/>
</dbReference>
<dbReference type="Proteomes" id="UP000504618">
    <property type="component" value="Unplaced"/>
</dbReference>
<keyword evidence="2" id="KW-0227">DNA damage</keyword>
<evidence type="ECO:0000256" key="3">
    <source>
        <dbReference type="ARBA" id="ARBA00023204"/>
    </source>
</evidence>
<keyword evidence="3" id="KW-0234">DNA repair</keyword>
<dbReference type="InterPro" id="IPR036875">
    <property type="entry name" value="Znf_CCHC_sf"/>
</dbReference>
<dbReference type="Pfam" id="PF00634">
    <property type="entry name" value="BRCA2"/>
    <property type="match status" value="8"/>
</dbReference>
<dbReference type="Gene3D" id="4.10.60.10">
    <property type="entry name" value="Zinc finger, CCHC-type"/>
    <property type="match status" value="1"/>
</dbReference>
<dbReference type="PANTHER" id="PTHR11289">
    <property type="entry name" value="BREAST CANCER TYPE 2 SUSCEPTIBILITY PROTEIN BRCA2"/>
    <property type="match status" value="1"/>
</dbReference>
<keyword evidence="8" id="KW-1185">Reference proteome</keyword>
<dbReference type="SMART" id="SM00343">
    <property type="entry name" value="ZnF_C2HC"/>
    <property type="match status" value="1"/>
</dbReference>
<dbReference type="InterPro" id="IPR015252">
    <property type="entry name" value="BRCA2_hlx"/>
</dbReference>
<dbReference type="GO" id="GO:0000724">
    <property type="term" value="P:double-strand break repair via homologous recombination"/>
    <property type="evidence" value="ECO:0007669"/>
    <property type="project" value="InterPro"/>
</dbReference>
<evidence type="ECO:0000256" key="1">
    <source>
        <dbReference type="ARBA" id="ARBA00022737"/>
    </source>
</evidence>
<proteinExistence type="predicted"/>
<sequence length="2487" mass="278685">MDTKEWRRLQLRRPNPPPAVTSTNPLAVTDNKNVPVNIKTTVMQHDDEQQNIEDIDKERNIEENINIGFLTARGTSINVSKQALFKAKRLFADAFDTDEARTSELFAKKRSNEEKNRSSLSFSSFATNVFVNHANQVIVKPKSFTKHVKTYDKRHTTNRKKLFTNKNPIKKASTVSMLFSTVGGAPINIPKEALSKAKTLLADESENADDNVLIKYSETSLTDKNCTTVNKSPSEKVDDVPILFSTAGGAPINISKEALLKAKTLLADESESTGGNNVVIKHFKRSPASKNRTVKNICRPSFVRNKPINISKKSPPIIKTVFAKHANSAEFTVKNKNNISDNEQRDSNNHKPKIPNESLDTCNNEGAKNVTDAVLDSLNTSMQKLCCTASINNMSDVCSDTFDNDKTIKTTVMQYDDEQQNIEDIDKEKNIEENININFLTARGTSINVSKQALFKAKRLFADAFDTDEARTSELFAKRRSNEEKNRSSLSSSSFATNVSVNHANQVVVKPKPFTKHVKTYNKRHTTNRKKLFTNKNPSIKVNTVPMLFSTTDGAPINISKEALLKAKTLLANESKNTDDNVLIKYSETSLTDKNCTTVNKSPSEEADDVPILFSTAGGAPINISKEALLKAKTLLADESESTGDNNVVIKHFEKSFTSKNMTVKNMCRPSFVHNKPIDISKKSPPIIKTVFAEHANSAKFTVKNKNNISDNEQRDSKDHEPKIPNESLDTCNNESVENVTDAVFNSLNTSMQALCCTASFNNINDVCSDDTFDNDKTIKTTAMQYDDEQQNIEDIDKERNVGKNKNIDFFITRDTSTNVSKQALFKAKSLFASDAFKFNVSEDVSILRLETPLSSLDSSNTIMSTMAAVHSSTSLSLLPFSNKTNQQHWSSDMLKTSQQTQICTKPMTDDGSRVKTKERRRLQLRRPNPPPAVTSTDPLAVTDNENIPVNVKTTVMQYDDEQQNIEDIDKGRNIKENINIGFSTARGTSINISKQALFKAKRLFAGTFDTDEARTSELFAKKTSNEEKNRSSLSSSSFATNVSVNRANQVVVKSKPFTEHIKTYDKRHTTNRKKLFTNKNPSKKASTVSMLFSTVDGAPINISKEALSKANTLLADESENTDDNALIKYSETLLTDKNCTTVNKSPSEKVDDVPILFSTANGAPINISKEAVLKAKTLLADESENTNDNALIKYSKTSLADKNCATVNKSPSEEVDDVAILFSTAGGAPINISKEALLKAKTLLVDKSENTDGNNNVVIKHFEKSFVSKNMTVKNMCQPFFVRNKLIDISKKSPPTIKTVFTEHANSAKFTIKNKNDISDIEQRDINFLNIGFSTTRDTPVNSKRATFKTKTLFAEHVNDLLQDIHNNDNELKRQETRVSKVGFQTANGKAINISKQALSRATAVFAEHLDTTLKTTVTKKTNIHDAKMKGLEAKMAIITIQSARNIVDISKERPKAKISFKHVDAQPEPVCAKTTKIDTKIKSRPEIKRPTQGGFQTACGTFINISEHALSRAKAVFADQVDCFIEMDRPEKNTRDNGRKIKKPDLIQLPHGGLQTANGQQVPVLNMTVVQARDVVSRDYLDEKTSDLGHVSSQKHKLSETTVDKSTPQGRTCAFETKKARLSNNIPAKNVFETTALQENRIQKATICEKREDANINTQKPTQVVNERAKGGSTDVNDYGAIQMTMAYINDTKKILKARWTAALEKQEARIIAKQKHRSKHVVGHLYLYKQTMSTVRLSLMDISGGKPPVLRSSQELHARRISPSILDITATNAATYRLRCSDFYETGAAMVCNNVCTIIEMEDNGTCLIADENGDAGVEEFHRAFLASTGVDPTLIPAGWVENHYRWIVWKLASMDRRRFGSTDLPRVLTPLYIMAQLKYRYDREIDRFERPALRRILEKDDAAYKRMILCVSSIVQSDQGIHNGTEPKEIDQGILKDTKGRKENKRPTPKAKCKAADDAKKRTTPKQRTTPSSGQRQRSGRRQASDNAKAANNEKQQLRSTTSILLHARASRKQRSLRATMRAVLLIPRATTQATLDNVRVALETRHSDSETELLENVVTEREFPFGEIDEGLFSNDPIDRTDEKPRRSRPYVSRTPSRVSSRREFSLTSYESDTFDPSEYYRENGGETRMERPLLEERTHTNQPQAQVKEIEMAQSQSDAQYAPLSTETHDVREIYNLLREMQKMQEESRMKMRDETRELRERLITLENSARNGDQVGAGNGRYSSKNYGRTEHNIRNRRSSIPNSITLKEARSMIPEFDGTSRQKLQEFINACTYAVHNIQPTDEESLVQAILYTKLKGKAMQDFETQDIQTFAQLKQQLEDCYQAKQSTTHLQIEFNTLKQEPNESAHAFGQRVDLLAMKLYDAMIEGEDHSSMFKRAIQQTIQKQALINFQIGLRDELKILVRSQNNATLQEAITGASAEEKLIGPTTTKTGASLYKNKPGYTRQPQNQSVQCFKCGKTGHYGRECRSQGNALPKPSKG</sequence>
<feature type="compositionally biased region" description="Basic and acidic residues" evidence="6">
    <location>
        <begin position="712"/>
        <end position="724"/>
    </location>
</feature>
<protein>
    <submittedName>
        <fullName evidence="9">Uncharacterized protein LOC112467669</fullName>
    </submittedName>
</protein>
<feature type="compositionally biased region" description="Low complexity" evidence="6">
    <location>
        <begin position="1970"/>
        <end position="1981"/>
    </location>
</feature>
<evidence type="ECO:0000256" key="6">
    <source>
        <dbReference type="SAM" id="MobiDB-lite"/>
    </source>
</evidence>
<feature type="domain" description="CCHC-type" evidence="7">
    <location>
        <begin position="2461"/>
        <end position="2476"/>
    </location>
</feature>
<dbReference type="PROSITE" id="PS50138">
    <property type="entry name" value="BRCA2_REPEAT"/>
    <property type="match status" value="9"/>
</dbReference>
<dbReference type="InterPro" id="IPR036315">
    <property type="entry name" value="BRCA2_hlx_sf"/>
</dbReference>
<dbReference type="InterPro" id="IPR015525">
    <property type="entry name" value="BRCA2"/>
</dbReference>
<keyword evidence="4" id="KW-0479">Metal-binding</keyword>
<keyword evidence="4" id="KW-0862">Zinc</keyword>